<name>A0A250JGX3_9BACT</name>
<dbReference type="InterPro" id="IPR036890">
    <property type="entry name" value="HATPase_C_sf"/>
</dbReference>
<dbReference type="SMART" id="SM00304">
    <property type="entry name" value="HAMP"/>
    <property type="match status" value="1"/>
</dbReference>
<keyword evidence="9" id="KW-0067">ATP-binding</keyword>
<dbReference type="InterPro" id="IPR000700">
    <property type="entry name" value="PAS-assoc_C"/>
</dbReference>
<dbReference type="InterPro" id="IPR029016">
    <property type="entry name" value="GAF-like_dom_sf"/>
</dbReference>
<dbReference type="CDD" id="cd00130">
    <property type="entry name" value="PAS"/>
    <property type="match status" value="1"/>
</dbReference>
<dbReference type="InterPro" id="IPR036097">
    <property type="entry name" value="HisK_dim/P_sf"/>
</dbReference>
<dbReference type="SUPFAM" id="SSF55785">
    <property type="entry name" value="PYP-like sensor domain (PAS domain)"/>
    <property type="match status" value="1"/>
</dbReference>
<dbReference type="SUPFAM" id="SSF47384">
    <property type="entry name" value="Homodimeric domain of signal transducing histidine kinase"/>
    <property type="match status" value="1"/>
</dbReference>
<evidence type="ECO:0000256" key="11">
    <source>
        <dbReference type="ARBA" id="ARBA00023012"/>
    </source>
</evidence>
<keyword evidence="4" id="KW-0597">Phosphoprotein</keyword>
<dbReference type="Pfam" id="PF00512">
    <property type="entry name" value="HisKA"/>
    <property type="match status" value="1"/>
</dbReference>
<dbReference type="Gene3D" id="3.30.450.20">
    <property type="entry name" value="PAS domain"/>
    <property type="match status" value="1"/>
</dbReference>
<dbReference type="GO" id="GO:0007234">
    <property type="term" value="P:osmosensory signaling via phosphorelay pathway"/>
    <property type="evidence" value="ECO:0007669"/>
    <property type="project" value="TreeGrafter"/>
</dbReference>
<dbReference type="InterPro" id="IPR004358">
    <property type="entry name" value="Sig_transdc_His_kin-like_C"/>
</dbReference>
<dbReference type="PROSITE" id="PS50112">
    <property type="entry name" value="PAS"/>
    <property type="match status" value="1"/>
</dbReference>
<reference evidence="17 18" key="1">
    <citation type="submission" date="2017-06" db="EMBL/GenBank/DDBJ databases">
        <title>Sequencing and comparative analysis of myxobacterial genomes.</title>
        <authorList>
            <person name="Rupp O."/>
            <person name="Goesmann A."/>
            <person name="Sogaard-Andersen L."/>
        </authorList>
    </citation>
    <scope>NUCLEOTIDE SEQUENCE [LARGE SCALE GENOMIC DNA]</scope>
    <source>
        <strain evidence="17 18">DSM 52655</strain>
    </source>
</reference>
<keyword evidence="7" id="KW-0547">Nucleotide-binding</keyword>
<keyword evidence="6" id="KW-0812">Transmembrane</keyword>
<dbReference type="SMART" id="SM00065">
    <property type="entry name" value="GAF"/>
    <property type="match status" value="1"/>
</dbReference>
<dbReference type="GO" id="GO:0000156">
    <property type="term" value="F:phosphorelay response regulator activity"/>
    <property type="evidence" value="ECO:0007669"/>
    <property type="project" value="TreeGrafter"/>
</dbReference>
<evidence type="ECO:0000259" key="15">
    <source>
        <dbReference type="PROSITE" id="PS50113"/>
    </source>
</evidence>
<evidence type="ECO:0000256" key="12">
    <source>
        <dbReference type="ARBA" id="ARBA00023136"/>
    </source>
</evidence>
<dbReference type="Gene3D" id="1.10.287.130">
    <property type="match status" value="1"/>
</dbReference>
<protein>
    <recommendedName>
        <fullName evidence="3">histidine kinase</fullName>
        <ecNumber evidence="3">2.7.13.3</ecNumber>
    </recommendedName>
</protein>
<dbReference type="SUPFAM" id="SSF55874">
    <property type="entry name" value="ATPase domain of HSP90 chaperone/DNA topoisomerase II/histidine kinase"/>
    <property type="match status" value="1"/>
</dbReference>
<dbReference type="EC" id="2.7.13.3" evidence="3"/>
<keyword evidence="8 17" id="KW-0418">Kinase</keyword>
<dbReference type="CDD" id="cd00082">
    <property type="entry name" value="HisKA"/>
    <property type="match status" value="1"/>
</dbReference>
<evidence type="ECO:0000313" key="17">
    <source>
        <dbReference type="EMBL" id="ATB42732.1"/>
    </source>
</evidence>
<dbReference type="InterPro" id="IPR013656">
    <property type="entry name" value="PAS_4"/>
</dbReference>
<dbReference type="RefSeq" id="WP_095990239.1">
    <property type="nucleotide sequence ID" value="NZ_CP022098.1"/>
</dbReference>
<dbReference type="PROSITE" id="PS50885">
    <property type="entry name" value="HAMP"/>
    <property type="match status" value="1"/>
</dbReference>
<dbReference type="SUPFAM" id="SSF55781">
    <property type="entry name" value="GAF domain-like"/>
    <property type="match status" value="1"/>
</dbReference>
<organism evidence="17 18">
    <name type="scientific">Cystobacter fuscus</name>
    <dbReference type="NCBI Taxonomy" id="43"/>
    <lineage>
        <taxon>Bacteria</taxon>
        <taxon>Pseudomonadati</taxon>
        <taxon>Myxococcota</taxon>
        <taxon>Myxococcia</taxon>
        <taxon>Myxococcales</taxon>
        <taxon>Cystobacterineae</taxon>
        <taxon>Archangiaceae</taxon>
        <taxon>Cystobacter</taxon>
    </lineage>
</organism>
<dbReference type="Pfam" id="PF02518">
    <property type="entry name" value="HATPase_c"/>
    <property type="match status" value="1"/>
</dbReference>
<feature type="domain" description="PAS" evidence="14">
    <location>
        <begin position="362"/>
        <end position="437"/>
    </location>
</feature>
<dbReference type="Gene3D" id="6.10.340.10">
    <property type="match status" value="1"/>
</dbReference>
<dbReference type="InterPro" id="IPR001610">
    <property type="entry name" value="PAC"/>
</dbReference>
<keyword evidence="11" id="KW-0902">Two-component regulatory system</keyword>
<dbReference type="InterPro" id="IPR050351">
    <property type="entry name" value="BphY/WalK/GraS-like"/>
</dbReference>
<proteinExistence type="predicted"/>
<feature type="domain" description="Histidine kinase" evidence="13">
    <location>
        <begin position="693"/>
        <end position="906"/>
    </location>
</feature>
<feature type="domain" description="HAMP" evidence="16">
    <location>
        <begin position="291"/>
        <end position="343"/>
    </location>
</feature>
<dbReference type="NCBIfam" id="TIGR00229">
    <property type="entry name" value="sensory_box"/>
    <property type="match status" value="1"/>
</dbReference>
<evidence type="ECO:0000259" key="13">
    <source>
        <dbReference type="PROSITE" id="PS50109"/>
    </source>
</evidence>
<dbReference type="InterPro" id="IPR003018">
    <property type="entry name" value="GAF"/>
</dbReference>
<evidence type="ECO:0000313" key="18">
    <source>
        <dbReference type="Proteomes" id="UP000217257"/>
    </source>
</evidence>
<gene>
    <name evidence="17" type="ORF">CYFUS_008211</name>
</gene>
<feature type="domain" description="PAC" evidence="15">
    <location>
        <begin position="440"/>
        <end position="492"/>
    </location>
</feature>
<dbReference type="KEGG" id="cfus:CYFUS_008211"/>
<evidence type="ECO:0000256" key="10">
    <source>
        <dbReference type="ARBA" id="ARBA00022989"/>
    </source>
</evidence>
<sequence length="913" mass="100499">MRSLSFRSLFLLLMVTPVVVATGLLGWLSYRAAREVVAQDAIRAVEIAANAREQSLKFRLSRQRERAQGFLNLTRVRCAPMPERERTRCFRDALADFAFTETALGARLQLSHGEPLRVGTAPEDPAPLARLPPGQWVRFEPGQGFERVYELIVHSGDDLLGIRFGLGPINGIFLDRYGLGMSGETFLVDPEGAFLTTPKYPGYGVESHPLDSRPIGLCLEGRDDEMAGVDYRGVQVIHAFRYVEEIGGGCIMAQIEHDEAFAPAYRLRLRVAQASAALVSLTVGLSFLFSRRLSRPVRNLTRTARALQAGDFDVAVPAEGPGELKTFATTFERMARSLQASTDERNQLLVRETEARQEAESQKALLRLIIEQSGEGLIMADTSGTVRLFNAAAERHHGATAAQAAAPFDARPYKLFTVDGRAMTREDAPLQRAVRGEVVTNFRWRVLRPDGQWRTLEGTASPLRQPDGTPVGGVLIAHDVTQQQQAEADRERLVRELKAERTRLVALAGLSRALAESRLSLESILDTTCWQLAEHVGDVCCWRMVSADGRLLEARVLHARDPELEASARQFLMQVPLRTQDEAPARALASDEPLLVSPEAPGLRDMFLAVPPKGALELERWRPNGVALLPLRAPGRTLGLMVLYRFVPNPAYSEDDLVLFREVVDRTALAIENARLFQQEQQAVRIRDDLVAVVSHDLRNPISAISMSASVMLKREGLTDWQAKGLSRIYSAADRALRMIRDLLDSTQARVGGIPVSPRPLDLHGLARHVVEEVQLAHPERHILFLASGDAYGAWDADRMAQVITNLVGNAVQHSPVDSAVRVESRGLEAEVQLSVHNEGSPIPAEELSTLFEPFRRGRGATGAPGSVGLGLFITRQIVEAHGGVIEVSSQAGEGTLFRVRFPRDELPSLPAA</sequence>
<dbReference type="Pfam" id="PF01590">
    <property type="entry name" value="GAF"/>
    <property type="match status" value="1"/>
</dbReference>
<dbReference type="GO" id="GO:0016020">
    <property type="term" value="C:membrane"/>
    <property type="evidence" value="ECO:0007669"/>
    <property type="project" value="UniProtKB-SubCell"/>
</dbReference>
<dbReference type="SUPFAM" id="SSF158472">
    <property type="entry name" value="HAMP domain-like"/>
    <property type="match status" value="1"/>
</dbReference>
<dbReference type="AlphaFoldDB" id="A0A250JGX3"/>
<dbReference type="GO" id="GO:0005524">
    <property type="term" value="F:ATP binding"/>
    <property type="evidence" value="ECO:0007669"/>
    <property type="project" value="UniProtKB-KW"/>
</dbReference>
<evidence type="ECO:0000256" key="8">
    <source>
        <dbReference type="ARBA" id="ARBA00022777"/>
    </source>
</evidence>
<comment type="catalytic activity">
    <reaction evidence="1">
        <text>ATP + protein L-histidine = ADP + protein N-phospho-L-histidine.</text>
        <dbReference type="EC" id="2.7.13.3"/>
    </reaction>
</comment>
<dbReference type="SMART" id="SM00086">
    <property type="entry name" value="PAC"/>
    <property type="match status" value="1"/>
</dbReference>
<dbReference type="PROSITE" id="PS50109">
    <property type="entry name" value="HIS_KIN"/>
    <property type="match status" value="1"/>
</dbReference>
<dbReference type="CDD" id="cd00075">
    <property type="entry name" value="HATPase"/>
    <property type="match status" value="1"/>
</dbReference>
<dbReference type="Gene3D" id="3.30.450.40">
    <property type="match status" value="1"/>
</dbReference>
<evidence type="ECO:0000256" key="6">
    <source>
        <dbReference type="ARBA" id="ARBA00022692"/>
    </source>
</evidence>
<evidence type="ECO:0000256" key="7">
    <source>
        <dbReference type="ARBA" id="ARBA00022741"/>
    </source>
</evidence>
<dbReference type="CDD" id="cd06225">
    <property type="entry name" value="HAMP"/>
    <property type="match status" value="1"/>
</dbReference>
<dbReference type="InterPro" id="IPR003661">
    <property type="entry name" value="HisK_dim/P_dom"/>
</dbReference>
<dbReference type="InterPro" id="IPR005467">
    <property type="entry name" value="His_kinase_dom"/>
</dbReference>
<evidence type="ECO:0000256" key="3">
    <source>
        <dbReference type="ARBA" id="ARBA00012438"/>
    </source>
</evidence>
<dbReference type="InterPro" id="IPR003660">
    <property type="entry name" value="HAMP_dom"/>
</dbReference>
<dbReference type="PANTHER" id="PTHR42878:SF7">
    <property type="entry name" value="SENSOR HISTIDINE KINASE GLRK"/>
    <property type="match status" value="1"/>
</dbReference>
<dbReference type="EMBL" id="CP022098">
    <property type="protein sequence ID" value="ATB42732.1"/>
    <property type="molecule type" value="Genomic_DNA"/>
</dbReference>
<dbReference type="PROSITE" id="PS50113">
    <property type="entry name" value="PAC"/>
    <property type="match status" value="1"/>
</dbReference>
<dbReference type="Pfam" id="PF00672">
    <property type="entry name" value="HAMP"/>
    <property type="match status" value="1"/>
</dbReference>
<evidence type="ECO:0000259" key="16">
    <source>
        <dbReference type="PROSITE" id="PS50885"/>
    </source>
</evidence>
<evidence type="ECO:0000256" key="4">
    <source>
        <dbReference type="ARBA" id="ARBA00022553"/>
    </source>
</evidence>
<evidence type="ECO:0000256" key="2">
    <source>
        <dbReference type="ARBA" id="ARBA00004141"/>
    </source>
</evidence>
<dbReference type="InterPro" id="IPR003594">
    <property type="entry name" value="HATPase_dom"/>
</dbReference>
<keyword evidence="10" id="KW-1133">Transmembrane helix</keyword>
<dbReference type="Gene3D" id="3.30.565.10">
    <property type="entry name" value="Histidine kinase-like ATPase, C-terminal domain"/>
    <property type="match status" value="1"/>
</dbReference>
<dbReference type="Proteomes" id="UP000217257">
    <property type="component" value="Chromosome"/>
</dbReference>
<evidence type="ECO:0000259" key="14">
    <source>
        <dbReference type="PROSITE" id="PS50112"/>
    </source>
</evidence>
<dbReference type="InterPro" id="IPR000014">
    <property type="entry name" value="PAS"/>
</dbReference>
<evidence type="ECO:0000256" key="5">
    <source>
        <dbReference type="ARBA" id="ARBA00022679"/>
    </source>
</evidence>
<dbReference type="GO" id="GO:0000155">
    <property type="term" value="F:phosphorelay sensor kinase activity"/>
    <property type="evidence" value="ECO:0007669"/>
    <property type="project" value="InterPro"/>
</dbReference>
<comment type="subcellular location">
    <subcellularLocation>
        <location evidence="2">Membrane</location>
        <topology evidence="2">Multi-pass membrane protein</topology>
    </subcellularLocation>
</comment>
<evidence type="ECO:0000256" key="9">
    <source>
        <dbReference type="ARBA" id="ARBA00022840"/>
    </source>
</evidence>
<dbReference type="GO" id="GO:0030295">
    <property type="term" value="F:protein kinase activator activity"/>
    <property type="evidence" value="ECO:0007669"/>
    <property type="project" value="TreeGrafter"/>
</dbReference>
<keyword evidence="5" id="KW-0808">Transferase</keyword>
<dbReference type="InterPro" id="IPR035965">
    <property type="entry name" value="PAS-like_dom_sf"/>
</dbReference>
<keyword evidence="12" id="KW-0472">Membrane</keyword>
<dbReference type="SMART" id="SM00388">
    <property type="entry name" value="HisKA"/>
    <property type="match status" value="1"/>
</dbReference>
<dbReference type="Pfam" id="PF08448">
    <property type="entry name" value="PAS_4"/>
    <property type="match status" value="1"/>
</dbReference>
<accession>A0A250JGX3</accession>
<dbReference type="SMART" id="SM00387">
    <property type="entry name" value="HATPase_c"/>
    <property type="match status" value="1"/>
</dbReference>
<evidence type="ECO:0000256" key="1">
    <source>
        <dbReference type="ARBA" id="ARBA00000085"/>
    </source>
</evidence>
<dbReference type="PRINTS" id="PR00344">
    <property type="entry name" value="BCTRLSENSOR"/>
</dbReference>
<dbReference type="PANTHER" id="PTHR42878">
    <property type="entry name" value="TWO-COMPONENT HISTIDINE KINASE"/>
    <property type="match status" value="1"/>
</dbReference>